<sequence>MPCMRTTMQDQSVRTSAQQDDFSSKSPFRALSGGDELLLCFGCVTSWNVASKRERSSSVMDSLVMTNPNFAELYWLGIYSDSKRYLKDILYLAAKCCIILCRRGFRATSPNFEAPLPEMAFVNVPNDDGVEEYLKDSIVEDERER</sequence>
<organism evidence="2 3">
    <name type="scientific">Romanomermis culicivorax</name>
    <name type="common">Nematode worm</name>
    <dbReference type="NCBI Taxonomy" id="13658"/>
    <lineage>
        <taxon>Eukaryota</taxon>
        <taxon>Metazoa</taxon>
        <taxon>Ecdysozoa</taxon>
        <taxon>Nematoda</taxon>
        <taxon>Enoplea</taxon>
        <taxon>Dorylaimia</taxon>
        <taxon>Mermithida</taxon>
        <taxon>Mermithoidea</taxon>
        <taxon>Mermithidae</taxon>
        <taxon>Romanomermis</taxon>
    </lineage>
</organism>
<evidence type="ECO:0000256" key="1">
    <source>
        <dbReference type="SAM" id="MobiDB-lite"/>
    </source>
</evidence>
<dbReference type="AlphaFoldDB" id="A0A915IRK0"/>
<evidence type="ECO:0000313" key="3">
    <source>
        <dbReference type="WBParaSite" id="nRc.2.0.1.t16828-RA"/>
    </source>
</evidence>
<feature type="region of interest" description="Disordered" evidence="1">
    <location>
        <begin position="1"/>
        <end position="25"/>
    </location>
</feature>
<reference evidence="3" key="1">
    <citation type="submission" date="2022-11" db="UniProtKB">
        <authorList>
            <consortium name="WormBaseParasite"/>
        </authorList>
    </citation>
    <scope>IDENTIFICATION</scope>
</reference>
<proteinExistence type="predicted"/>
<keyword evidence="2" id="KW-1185">Reference proteome</keyword>
<protein>
    <submittedName>
        <fullName evidence="3">Uncharacterized protein</fullName>
    </submittedName>
</protein>
<evidence type="ECO:0000313" key="2">
    <source>
        <dbReference type="Proteomes" id="UP000887565"/>
    </source>
</evidence>
<dbReference type="WBParaSite" id="nRc.2.0.1.t16828-RA">
    <property type="protein sequence ID" value="nRc.2.0.1.t16828-RA"/>
    <property type="gene ID" value="nRc.2.0.1.g16828"/>
</dbReference>
<name>A0A915IRK0_ROMCU</name>
<accession>A0A915IRK0</accession>
<dbReference type="Proteomes" id="UP000887565">
    <property type="component" value="Unplaced"/>
</dbReference>